<gene>
    <name evidence="2" type="ORF">EVOR1521_LOCUS28374</name>
</gene>
<dbReference type="AlphaFoldDB" id="A0AA36NJG0"/>
<dbReference type="EMBL" id="CAUJNA010003627">
    <property type="protein sequence ID" value="CAJ1406401.1"/>
    <property type="molecule type" value="Genomic_DNA"/>
</dbReference>
<accession>A0AA36NJG0</accession>
<evidence type="ECO:0000313" key="2">
    <source>
        <dbReference type="EMBL" id="CAJ1406401.1"/>
    </source>
</evidence>
<evidence type="ECO:0000259" key="1">
    <source>
        <dbReference type="Pfam" id="PF03407"/>
    </source>
</evidence>
<protein>
    <recommendedName>
        <fullName evidence="1">Nucleotide-diphospho-sugar transferase domain-containing protein</fullName>
    </recommendedName>
</protein>
<sequence>MLADQADRAPSGFNTCGVLEKQSMRAMQSASQKTAWSAHDALAECALGTLATLLLVSLCSADCSGEAPAAFDEVWRALLLGPGAIPLYMLGTSSWPIASLLAKWQSFCGHRSQSEASAELCRQEQSQQFLMHTEQAAQEHLMPLLWQPREKAGAAEVKLGIFVASTLRRLSVFLNSGPRAEPDFATTCQEVMSAEAAALLLIRLLGPPVSRDPLHWPRLLEFTSLLDAPFTRLTRMPAVFAAVVAASQFVAWRSHDVFLDVKNWEVRRVLQKALAIQKDCQTDCDLLQQFHQADVVQKLWQAVSSSNELPPLWTQLSRWLLGGLDRPRAGCAAAPPSPQQSGVTASPVYVAVGFGSIDERWLRYFLDRAVDVRLPRLIFLTPEARWLLACEDVRQSRDSSAGLLCLRFASASVKPLDVHNKAKFYLFPVLLALGVDIISIDLDVFLFKDPTLRLLETVYCSKASPLDVAVTDHFDGTCLNAGVLFVRSSDRSLLWALHYIRWMHLYPFGHYQNGLDAFLGHSVTEPQMMGTENVSYAVLSTDLEYATMAGWTGSWQTQRHRVLLLHFTSANPAGLVHSANQAKLLQLFNATARRPGEKEPDLRRLQMAKWKVLRRLHTAPRWKTPCYVGIHSTVAQVVEAGLYEELLA</sequence>
<reference evidence="2" key="1">
    <citation type="submission" date="2023-08" db="EMBL/GenBank/DDBJ databases">
        <authorList>
            <person name="Chen Y."/>
            <person name="Shah S."/>
            <person name="Dougan E. K."/>
            <person name="Thang M."/>
            <person name="Chan C."/>
        </authorList>
    </citation>
    <scope>NUCLEOTIDE SEQUENCE</scope>
</reference>
<dbReference type="InterPro" id="IPR005069">
    <property type="entry name" value="Nucl-diP-sugar_transferase"/>
</dbReference>
<name>A0AA36NJG0_9DINO</name>
<comment type="caution">
    <text evidence="2">The sequence shown here is derived from an EMBL/GenBank/DDBJ whole genome shotgun (WGS) entry which is preliminary data.</text>
</comment>
<dbReference type="Proteomes" id="UP001178507">
    <property type="component" value="Unassembled WGS sequence"/>
</dbReference>
<proteinExistence type="predicted"/>
<keyword evidence="3" id="KW-1185">Reference proteome</keyword>
<feature type="domain" description="Nucleotide-diphospho-sugar transferase" evidence="1">
    <location>
        <begin position="422"/>
        <end position="568"/>
    </location>
</feature>
<evidence type="ECO:0000313" key="3">
    <source>
        <dbReference type="Proteomes" id="UP001178507"/>
    </source>
</evidence>
<dbReference type="Pfam" id="PF03407">
    <property type="entry name" value="Nucleotid_trans"/>
    <property type="match status" value="1"/>
</dbReference>
<organism evidence="2 3">
    <name type="scientific">Effrenium voratum</name>
    <dbReference type="NCBI Taxonomy" id="2562239"/>
    <lineage>
        <taxon>Eukaryota</taxon>
        <taxon>Sar</taxon>
        <taxon>Alveolata</taxon>
        <taxon>Dinophyceae</taxon>
        <taxon>Suessiales</taxon>
        <taxon>Symbiodiniaceae</taxon>
        <taxon>Effrenium</taxon>
    </lineage>
</organism>